<sequence>MTRILLLLAAGLVLLGIAAIPASAATPAIATTDVNMRAGPATAYPVVTVIPRGARVVTHGCVADFSWCDVAWAGKRGWVHARYVQIVWRGAPVVVTPAVAAQAGVVVVTYDRAYWDTWYVGYPWYGRWTYYPPHVAPRVTSHSRTVDCGNGSCTAIRSTTGIHGGSSTHVRSCANGECTATRTAVGPHGGTATRTRNCSRADASCTVSRTRSGGGTVSRTRVWSR</sequence>
<proteinExistence type="predicted"/>
<dbReference type="RefSeq" id="WP_175275457.1">
    <property type="nucleotide sequence ID" value="NZ_CP054836.1"/>
</dbReference>
<feature type="domain" description="SH3b" evidence="2">
    <location>
        <begin position="24"/>
        <end position="87"/>
    </location>
</feature>
<reference evidence="3 4" key="1">
    <citation type="submission" date="2020-06" db="EMBL/GenBank/DDBJ databases">
        <title>Oricola thermophila sp. nov. isolated from a tidal sediments.</title>
        <authorList>
            <person name="Kwon K.K."/>
            <person name="Yang S.-H."/>
            <person name="Park M.-J."/>
        </authorList>
    </citation>
    <scope>NUCLEOTIDE SEQUENCE [LARGE SCALE GENOMIC DNA]</scope>
    <source>
        <strain evidence="3 4">MEBiC13590</strain>
    </source>
</reference>
<keyword evidence="1" id="KW-0732">Signal</keyword>
<feature type="chain" id="PRO_5026908938" evidence="1">
    <location>
        <begin position="25"/>
        <end position="225"/>
    </location>
</feature>
<evidence type="ECO:0000313" key="4">
    <source>
        <dbReference type="Proteomes" id="UP000509367"/>
    </source>
</evidence>
<name>A0A6N1V9F7_9HYPH</name>
<dbReference type="SMART" id="SM00287">
    <property type="entry name" value="SH3b"/>
    <property type="match status" value="1"/>
</dbReference>
<dbReference type="Pfam" id="PF08239">
    <property type="entry name" value="SH3_3"/>
    <property type="match status" value="1"/>
</dbReference>
<feature type="signal peptide" evidence="1">
    <location>
        <begin position="1"/>
        <end position="24"/>
    </location>
</feature>
<dbReference type="Gene3D" id="2.30.30.40">
    <property type="entry name" value="SH3 Domains"/>
    <property type="match status" value="1"/>
</dbReference>
<dbReference type="AlphaFoldDB" id="A0A6N1V9F7"/>
<keyword evidence="4" id="KW-1185">Reference proteome</keyword>
<dbReference type="KEGG" id="orm:HTY61_03280"/>
<evidence type="ECO:0000259" key="2">
    <source>
        <dbReference type="SMART" id="SM00287"/>
    </source>
</evidence>
<dbReference type="EMBL" id="CP054836">
    <property type="protein sequence ID" value="QKV17560.1"/>
    <property type="molecule type" value="Genomic_DNA"/>
</dbReference>
<accession>A0A6N1V9F7</accession>
<gene>
    <name evidence="3" type="ORF">HTY61_03280</name>
</gene>
<dbReference type="Proteomes" id="UP000509367">
    <property type="component" value="Chromosome"/>
</dbReference>
<protein>
    <submittedName>
        <fullName evidence="3">SH3 domain-containing protein</fullName>
    </submittedName>
</protein>
<evidence type="ECO:0000256" key="1">
    <source>
        <dbReference type="SAM" id="SignalP"/>
    </source>
</evidence>
<evidence type="ECO:0000313" key="3">
    <source>
        <dbReference type="EMBL" id="QKV17560.1"/>
    </source>
</evidence>
<dbReference type="InterPro" id="IPR003646">
    <property type="entry name" value="SH3-like_bac-type"/>
</dbReference>
<organism evidence="3 4">
    <name type="scientific">Oricola thermophila</name>
    <dbReference type="NCBI Taxonomy" id="2742145"/>
    <lineage>
        <taxon>Bacteria</taxon>
        <taxon>Pseudomonadati</taxon>
        <taxon>Pseudomonadota</taxon>
        <taxon>Alphaproteobacteria</taxon>
        <taxon>Hyphomicrobiales</taxon>
        <taxon>Ahrensiaceae</taxon>
        <taxon>Oricola</taxon>
    </lineage>
</organism>